<evidence type="ECO:0000259" key="10">
    <source>
        <dbReference type="PROSITE" id="PS50850"/>
    </source>
</evidence>
<evidence type="ECO:0000256" key="2">
    <source>
        <dbReference type="ARBA" id="ARBA00010992"/>
    </source>
</evidence>
<accession>A0A017SLN7</accession>
<protein>
    <submittedName>
        <fullName evidence="11">General substrate transporter</fullName>
    </submittedName>
</protein>
<dbReference type="InterPro" id="IPR005829">
    <property type="entry name" value="Sugar_transporter_CS"/>
</dbReference>
<dbReference type="InterPro" id="IPR020846">
    <property type="entry name" value="MFS_dom"/>
</dbReference>
<comment type="similarity">
    <text evidence="2 7">Belongs to the major facilitator superfamily. Sugar transporter (TC 2.A.1.1) family.</text>
</comment>
<dbReference type="STRING" id="1388766.A0A017SLN7"/>
<feature type="region of interest" description="Disordered" evidence="8">
    <location>
        <begin position="543"/>
        <end position="570"/>
    </location>
</feature>
<feature type="transmembrane region" description="Helical" evidence="9">
    <location>
        <begin position="107"/>
        <end position="125"/>
    </location>
</feature>
<dbReference type="PRINTS" id="PR00171">
    <property type="entry name" value="SUGRTRNSPORT"/>
</dbReference>
<feature type="transmembrane region" description="Helical" evidence="9">
    <location>
        <begin position="200"/>
        <end position="224"/>
    </location>
</feature>
<feature type="transmembrane region" description="Helical" evidence="9">
    <location>
        <begin position="34"/>
        <end position="55"/>
    </location>
</feature>
<feature type="compositionally biased region" description="Basic and acidic residues" evidence="8">
    <location>
        <begin position="547"/>
        <end position="570"/>
    </location>
</feature>
<sequence>MGAPVEAIGVSARRAELAGNKVGWRGLVSSKKTFGIALFASLGGLVYGYNQGMFAQILTMSSFIKATQGYAAEPGIGQGMLTSILELGAWVGTLLNGYLADALGRRVTVVVAVVIFCVGVIVQACTMSPDYVYAGRFVTGLGVGNLSMIVPLYNAELAPPEIRGSLVAVQQLAITFGIMASFWIGYGTNYIGGTGSTQSIAAWEIPVCIQILPALLLAFGMMLFMPQSPRHLMNTGREEECLHTLARLRDTSADDLLVRIEFLEIKALRMFEVETARKKYPQYQDGSFKSRFMIGVRDYMSLVTDKSLFKRTSVACLIMFAQQFNGINAINYYAPQIFANLHLGQNTTSLLATGIAGIFEFVFTIPAVLWVDNVGRRTILIAGGIGMAVCHFIVAGIIGSYSGNFENNPGAGWAAVVFVWIFIINFAYSWGPVSWIIVSEVFPLSMRAKGVSIGGSSNWLNNFAVGLFTSPFIKASDYGTFIFFGCITTLAVLYVFFFVPETKGRTLEEMDEIFGAQGVAAADQALKRSIEREIGLLALLGGDGPDEEVKEKSGVDGDEVKTGTGIVEKK</sequence>
<dbReference type="FunFam" id="1.20.1250.20:FF:000026">
    <property type="entry name" value="MFS quinate transporter QutD"/>
    <property type="match status" value="1"/>
</dbReference>
<dbReference type="InterPro" id="IPR036259">
    <property type="entry name" value="MFS_trans_sf"/>
</dbReference>
<gene>
    <name evidence="11" type="ORF">EURHEDRAFT_451588</name>
</gene>
<evidence type="ECO:0000256" key="9">
    <source>
        <dbReference type="SAM" id="Phobius"/>
    </source>
</evidence>
<feature type="transmembrane region" description="Helical" evidence="9">
    <location>
        <begin position="131"/>
        <end position="153"/>
    </location>
</feature>
<evidence type="ECO:0000256" key="6">
    <source>
        <dbReference type="ARBA" id="ARBA00023136"/>
    </source>
</evidence>
<evidence type="ECO:0000313" key="12">
    <source>
        <dbReference type="Proteomes" id="UP000019804"/>
    </source>
</evidence>
<name>A0A017SLN7_ASPRC</name>
<dbReference type="InterPro" id="IPR050360">
    <property type="entry name" value="MFS_Sugar_Transporters"/>
</dbReference>
<evidence type="ECO:0000256" key="3">
    <source>
        <dbReference type="ARBA" id="ARBA00022448"/>
    </source>
</evidence>
<dbReference type="AlphaFoldDB" id="A0A017SLN7"/>
<feature type="transmembrane region" description="Helical" evidence="9">
    <location>
        <begin position="413"/>
        <end position="438"/>
    </location>
</feature>
<feature type="transmembrane region" description="Helical" evidence="9">
    <location>
        <begin position="459"/>
        <end position="475"/>
    </location>
</feature>
<feature type="domain" description="Major facilitator superfamily (MFS) profile" evidence="10">
    <location>
        <begin position="36"/>
        <end position="503"/>
    </location>
</feature>
<keyword evidence="5 9" id="KW-1133">Transmembrane helix</keyword>
<dbReference type="PROSITE" id="PS00217">
    <property type="entry name" value="SUGAR_TRANSPORT_2"/>
    <property type="match status" value="1"/>
</dbReference>
<dbReference type="PANTHER" id="PTHR48022">
    <property type="entry name" value="PLASTIDIC GLUCOSE TRANSPORTER 4"/>
    <property type="match status" value="1"/>
</dbReference>
<dbReference type="HOGENOM" id="CLU_001265_30_12_1"/>
<dbReference type="PROSITE" id="PS50850">
    <property type="entry name" value="MFS"/>
    <property type="match status" value="1"/>
</dbReference>
<dbReference type="NCBIfam" id="TIGR00879">
    <property type="entry name" value="SP"/>
    <property type="match status" value="1"/>
</dbReference>
<dbReference type="SUPFAM" id="SSF103473">
    <property type="entry name" value="MFS general substrate transporter"/>
    <property type="match status" value="1"/>
</dbReference>
<dbReference type="RefSeq" id="XP_040640898.1">
    <property type="nucleotide sequence ID" value="XM_040783960.1"/>
</dbReference>
<organism evidence="11 12">
    <name type="scientific">Aspergillus ruber (strain CBS 135680)</name>
    <dbReference type="NCBI Taxonomy" id="1388766"/>
    <lineage>
        <taxon>Eukaryota</taxon>
        <taxon>Fungi</taxon>
        <taxon>Dikarya</taxon>
        <taxon>Ascomycota</taxon>
        <taxon>Pezizomycotina</taxon>
        <taxon>Eurotiomycetes</taxon>
        <taxon>Eurotiomycetidae</taxon>
        <taxon>Eurotiales</taxon>
        <taxon>Aspergillaceae</taxon>
        <taxon>Aspergillus</taxon>
        <taxon>Aspergillus subgen. Aspergillus</taxon>
    </lineage>
</organism>
<dbReference type="Gene3D" id="1.20.1250.20">
    <property type="entry name" value="MFS general substrate transporter like domains"/>
    <property type="match status" value="1"/>
</dbReference>
<dbReference type="Pfam" id="PF00083">
    <property type="entry name" value="Sugar_tr"/>
    <property type="match status" value="1"/>
</dbReference>
<dbReference type="GO" id="GO:0005351">
    <property type="term" value="F:carbohydrate:proton symporter activity"/>
    <property type="evidence" value="ECO:0007669"/>
    <property type="project" value="TreeGrafter"/>
</dbReference>
<feature type="transmembrane region" description="Helical" evidence="9">
    <location>
        <begin position="378"/>
        <end position="401"/>
    </location>
</feature>
<dbReference type="OrthoDB" id="8120565at2759"/>
<feature type="transmembrane region" description="Helical" evidence="9">
    <location>
        <begin position="349"/>
        <end position="371"/>
    </location>
</feature>
<evidence type="ECO:0000313" key="11">
    <source>
        <dbReference type="EMBL" id="EYE97210.1"/>
    </source>
</evidence>
<dbReference type="GeneID" id="63699084"/>
<evidence type="ECO:0000256" key="8">
    <source>
        <dbReference type="SAM" id="MobiDB-lite"/>
    </source>
</evidence>
<dbReference type="Proteomes" id="UP000019804">
    <property type="component" value="Unassembled WGS sequence"/>
</dbReference>
<evidence type="ECO:0000256" key="7">
    <source>
        <dbReference type="RuleBase" id="RU003346"/>
    </source>
</evidence>
<keyword evidence="6 9" id="KW-0472">Membrane</keyword>
<reference evidence="12" key="1">
    <citation type="journal article" date="2014" name="Nat. Commun.">
        <title>Genomic adaptations of the halophilic Dead Sea filamentous fungus Eurotium rubrum.</title>
        <authorList>
            <person name="Kis-Papo T."/>
            <person name="Weig A.R."/>
            <person name="Riley R."/>
            <person name="Persoh D."/>
            <person name="Salamov A."/>
            <person name="Sun H."/>
            <person name="Lipzen A."/>
            <person name="Wasser S.P."/>
            <person name="Rambold G."/>
            <person name="Grigoriev I.V."/>
            <person name="Nevo E."/>
        </authorList>
    </citation>
    <scope>NUCLEOTIDE SEQUENCE [LARGE SCALE GENOMIC DNA]</scope>
    <source>
        <strain evidence="12">CBS 135680</strain>
    </source>
</reference>
<feature type="transmembrane region" description="Helical" evidence="9">
    <location>
        <begin position="75"/>
        <end position="95"/>
    </location>
</feature>
<proteinExistence type="inferred from homology"/>
<evidence type="ECO:0000256" key="4">
    <source>
        <dbReference type="ARBA" id="ARBA00022692"/>
    </source>
</evidence>
<dbReference type="GO" id="GO:0016020">
    <property type="term" value="C:membrane"/>
    <property type="evidence" value="ECO:0007669"/>
    <property type="project" value="UniProtKB-SubCell"/>
</dbReference>
<evidence type="ECO:0000256" key="5">
    <source>
        <dbReference type="ARBA" id="ARBA00022989"/>
    </source>
</evidence>
<keyword evidence="4 9" id="KW-0812">Transmembrane</keyword>
<keyword evidence="3 7" id="KW-0813">Transport</keyword>
<comment type="subcellular location">
    <subcellularLocation>
        <location evidence="1">Membrane</location>
        <topology evidence="1">Multi-pass membrane protein</topology>
    </subcellularLocation>
</comment>
<dbReference type="InterPro" id="IPR003663">
    <property type="entry name" value="Sugar/inositol_transpt"/>
</dbReference>
<feature type="transmembrane region" description="Helical" evidence="9">
    <location>
        <begin position="165"/>
        <end position="188"/>
    </location>
</feature>
<dbReference type="InterPro" id="IPR005828">
    <property type="entry name" value="MFS_sugar_transport-like"/>
</dbReference>
<feature type="transmembrane region" description="Helical" evidence="9">
    <location>
        <begin position="314"/>
        <end position="334"/>
    </location>
</feature>
<dbReference type="EMBL" id="KK088416">
    <property type="protein sequence ID" value="EYE97210.1"/>
    <property type="molecule type" value="Genomic_DNA"/>
</dbReference>
<keyword evidence="12" id="KW-1185">Reference proteome</keyword>
<evidence type="ECO:0000256" key="1">
    <source>
        <dbReference type="ARBA" id="ARBA00004141"/>
    </source>
</evidence>
<dbReference type="PROSITE" id="PS00216">
    <property type="entry name" value="SUGAR_TRANSPORT_1"/>
    <property type="match status" value="1"/>
</dbReference>
<feature type="transmembrane region" description="Helical" evidence="9">
    <location>
        <begin position="481"/>
        <end position="500"/>
    </location>
</feature>
<dbReference type="PANTHER" id="PTHR48022:SF2">
    <property type="entry name" value="PLASTIDIC GLUCOSE TRANSPORTER 4"/>
    <property type="match status" value="1"/>
</dbReference>